<name>A0ABM0JFP0_APLCA</name>
<dbReference type="PANTHER" id="PTHR12498:SF0">
    <property type="entry name" value="PROTEIN N-TERMINAL ASPARAGINE AMIDOHYDROLASE"/>
    <property type="match status" value="1"/>
</dbReference>
<accession>A0ABM0JFP0</accession>
<dbReference type="GeneID" id="101852830"/>
<keyword evidence="1" id="KW-1185">Reference proteome</keyword>
<gene>
    <name evidence="2" type="primary">LOC101852830</name>
</gene>
<dbReference type="InterPro" id="IPR026750">
    <property type="entry name" value="NTAN1"/>
</dbReference>
<dbReference type="PANTHER" id="PTHR12498">
    <property type="entry name" value="N-TERMINAL ASPARAGINE AMIDOHYDROLASE"/>
    <property type="match status" value="1"/>
</dbReference>
<protein>
    <submittedName>
        <fullName evidence="2">Protein N-terminal asparagine amidohydrolase</fullName>
    </submittedName>
</protein>
<dbReference type="Proteomes" id="UP000694888">
    <property type="component" value="Unplaced"/>
</dbReference>
<evidence type="ECO:0000313" key="2">
    <source>
        <dbReference type="RefSeq" id="XP_005092602.1"/>
    </source>
</evidence>
<dbReference type="RefSeq" id="XP_005092602.1">
    <property type="nucleotide sequence ID" value="XM_005092545.3"/>
</dbReference>
<dbReference type="Pfam" id="PF14736">
    <property type="entry name" value="N_Asn_amidohyd"/>
    <property type="match status" value="1"/>
</dbReference>
<reference evidence="2" key="1">
    <citation type="submission" date="2025-08" db="UniProtKB">
        <authorList>
            <consortium name="RefSeq"/>
        </authorList>
    </citation>
    <scope>IDENTIFICATION</scope>
</reference>
<sequence length="309" mass="33909">MPLFIKGVKVEKVPTVDAFVVTYSHFKESSQDLLGQQIREVGPKGLLYIGQREVAGTSPADDVISVLGSEDATTCHIAVLRHSGSGATSLIHFDGSSIPEGLDTMVSLVKKQTADLSSGRFEVHLVGGFLDPRHNSHEVSDEVLDAMCNNPNDLHLVTACITHFNTTYDEKGVPFPVIYGIACDVKTGEIFRAKFTDKGPDQSLRSARHFTGGRENIVIYDSESKQLAIGPFGYDQLSNLDVFLSMPNKAIRQYLSTSPAQEPEGFEENVRASLLQMKNFPNPLSSFFSNGKPRTYKKDPETGAWILVQ</sequence>
<evidence type="ECO:0000313" key="1">
    <source>
        <dbReference type="Proteomes" id="UP000694888"/>
    </source>
</evidence>
<proteinExistence type="predicted"/>
<organism evidence="1 2">
    <name type="scientific">Aplysia californica</name>
    <name type="common">California sea hare</name>
    <dbReference type="NCBI Taxonomy" id="6500"/>
    <lineage>
        <taxon>Eukaryota</taxon>
        <taxon>Metazoa</taxon>
        <taxon>Spiralia</taxon>
        <taxon>Lophotrochozoa</taxon>
        <taxon>Mollusca</taxon>
        <taxon>Gastropoda</taxon>
        <taxon>Heterobranchia</taxon>
        <taxon>Euthyneura</taxon>
        <taxon>Tectipleura</taxon>
        <taxon>Aplysiida</taxon>
        <taxon>Aplysioidea</taxon>
        <taxon>Aplysiidae</taxon>
        <taxon>Aplysia</taxon>
    </lineage>
</organism>